<dbReference type="SUPFAM" id="SSF52833">
    <property type="entry name" value="Thioredoxin-like"/>
    <property type="match status" value="1"/>
</dbReference>
<dbReference type="EMBL" id="DF968181">
    <property type="protein sequence ID" value="GAP40108.1"/>
    <property type="molecule type" value="Genomic_DNA"/>
</dbReference>
<evidence type="ECO:0000256" key="3">
    <source>
        <dbReference type="ARBA" id="ARBA00022723"/>
    </source>
</evidence>
<keyword evidence="2" id="KW-0004">4Fe-4S</keyword>
<dbReference type="InterPro" id="IPR037225">
    <property type="entry name" value="Nuo51_FMN-bd_sf"/>
</dbReference>
<organism evidence="8">
    <name type="scientific">Flexilinea flocculi</name>
    <dbReference type="NCBI Taxonomy" id="1678840"/>
    <lineage>
        <taxon>Bacteria</taxon>
        <taxon>Bacillati</taxon>
        <taxon>Chloroflexota</taxon>
        <taxon>Anaerolineae</taxon>
        <taxon>Anaerolineales</taxon>
        <taxon>Anaerolineaceae</taxon>
        <taxon>Flexilinea</taxon>
    </lineage>
</organism>
<dbReference type="InterPro" id="IPR037207">
    <property type="entry name" value="Nuop51_4Fe4S-bd_sf"/>
</dbReference>
<feature type="region of interest" description="Disordered" evidence="6">
    <location>
        <begin position="160"/>
        <end position="229"/>
    </location>
</feature>
<reference evidence="8" key="1">
    <citation type="journal article" date="2015" name="Genome Announc.">
        <title>Draft Genome Sequence of Anaerolineae Strain TC1, a Novel Isolate from a Methanogenic Wastewater Treatment System.</title>
        <authorList>
            <person name="Matsuura N."/>
            <person name="Tourlousse D.M."/>
            <person name="Sun L."/>
            <person name="Toyonaga M."/>
            <person name="Kuroda K."/>
            <person name="Ohashi A."/>
            <person name="Cruz R."/>
            <person name="Yamaguchi T."/>
            <person name="Sekiguchi Y."/>
        </authorList>
    </citation>
    <scope>NUCLEOTIDE SEQUENCE [LARGE SCALE GENOMIC DNA]</scope>
    <source>
        <strain evidence="8">TC1</strain>
    </source>
</reference>
<dbReference type="AlphaFoldDB" id="A0A0S7BI90"/>
<protein>
    <submittedName>
        <fullName evidence="8">NADH:ubiquinone oxidoreductase, NADH-binding 51 kD subunit</fullName>
    </submittedName>
</protein>
<dbReference type="SMART" id="SM00928">
    <property type="entry name" value="NADH_4Fe-4S"/>
    <property type="match status" value="1"/>
</dbReference>
<feature type="domain" description="4Fe-4S ferredoxin-type" evidence="7">
    <location>
        <begin position="923"/>
        <end position="952"/>
    </location>
</feature>
<dbReference type="Gene3D" id="3.30.70.20">
    <property type="match status" value="1"/>
</dbReference>
<dbReference type="PANTHER" id="PTHR43578:SF3">
    <property type="entry name" value="NADH-QUINONE OXIDOREDUCTASE SUBUNIT F"/>
    <property type="match status" value="1"/>
</dbReference>
<keyword evidence="9" id="KW-1185">Reference proteome</keyword>
<dbReference type="PANTHER" id="PTHR43578">
    <property type="entry name" value="NADH-QUINONE OXIDOREDUCTASE SUBUNIT F"/>
    <property type="match status" value="1"/>
</dbReference>
<dbReference type="OrthoDB" id="9761899at2"/>
<accession>A0A0S7BI90</accession>
<dbReference type="SUPFAM" id="SSF140490">
    <property type="entry name" value="Nqo1C-terminal domain-like"/>
    <property type="match status" value="1"/>
</dbReference>
<dbReference type="InterPro" id="IPR017896">
    <property type="entry name" value="4Fe4S_Fe-S-bd"/>
</dbReference>
<comment type="similarity">
    <text evidence="1">Belongs to the complex I 51 kDa subunit family.</text>
</comment>
<evidence type="ECO:0000259" key="7">
    <source>
        <dbReference type="PROSITE" id="PS51379"/>
    </source>
</evidence>
<keyword evidence="3" id="KW-0479">Metal-binding</keyword>
<keyword evidence="5" id="KW-0411">Iron-sulfur</keyword>
<proteinExistence type="inferred from homology"/>
<keyword evidence="8" id="KW-0830">Ubiquinone</keyword>
<dbReference type="STRING" id="1678840.ATC1_1374"/>
<evidence type="ECO:0000256" key="5">
    <source>
        <dbReference type="ARBA" id="ARBA00023014"/>
    </source>
</evidence>
<gene>
    <name evidence="8" type="ORF">ATC1_1374</name>
</gene>
<dbReference type="GO" id="GO:0051539">
    <property type="term" value="F:4 iron, 4 sulfur cluster binding"/>
    <property type="evidence" value="ECO:0007669"/>
    <property type="project" value="UniProtKB-KW"/>
</dbReference>
<dbReference type="PROSITE" id="PS51379">
    <property type="entry name" value="4FE4S_FER_2"/>
    <property type="match status" value="2"/>
</dbReference>
<dbReference type="Gene3D" id="3.10.20.600">
    <property type="match status" value="1"/>
</dbReference>
<evidence type="ECO:0000313" key="9">
    <source>
        <dbReference type="Proteomes" id="UP000053370"/>
    </source>
</evidence>
<name>A0A0S7BI90_9CHLR</name>
<dbReference type="Gene3D" id="3.40.30.10">
    <property type="entry name" value="Glutaredoxin"/>
    <property type="match status" value="1"/>
</dbReference>
<evidence type="ECO:0000256" key="1">
    <source>
        <dbReference type="ARBA" id="ARBA00007523"/>
    </source>
</evidence>
<evidence type="ECO:0000256" key="6">
    <source>
        <dbReference type="SAM" id="MobiDB-lite"/>
    </source>
</evidence>
<dbReference type="Pfam" id="PF00037">
    <property type="entry name" value="Fer4"/>
    <property type="match status" value="1"/>
</dbReference>
<dbReference type="Pfam" id="PF01257">
    <property type="entry name" value="2Fe-2S_thioredx"/>
    <property type="match status" value="1"/>
</dbReference>
<dbReference type="Gene3D" id="6.10.250.1450">
    <property type="match status" value="1"/>
</dbReference>
<dbReference type="RefSeq" id="WP_062279125.1">
    <property type="nucleotide sequence ID" value="NZ_DF968181.1"/>
</dbReference>
<dbReference type="PATRIC" id="fig|1678840.3.peg.1288"/>
<dbReference type="InterPro" id="IPR011538">
    <property type="entry name" value="Nuo51_FMN-bd"/>
</dbReference>
<dbReference type="Gene3D" id="3.40.50.11540">
    <property type="entry name" value="NADH-ubiquinone oxidoreductase 51kDa subunit"/>
    <property type="match status" value="1"/>
</dbReference>
<feature type="compositionally biased region" description="Basic and acidic residues" evidence="6">
    <location>
        <begin position="209"/>
        <end position="225"/>
    </location>
</feature>
<dbReference type="InterPro" id="IPR017900">
    <property type="entry name" value="4Fe4S_Fe_S_CS"/>
</dbReference>
<dbReference type="InterPro" id="IPR036249">
    <property type="entry name" value="Thioredoxin-like_sf"/>
</dbReference>
<evidence type="ECO:0000256" key="2">
    <source>
        <dbReference type="ARBA" id="ARBA00022485"/>
    </source>
</evidence>
<dbReference type="GO" id="GO:0046872">
    <property type="term" value="F:metal ion binding"/>
    <property type="evidence" value="ECO:0007669"/>
    <property type="project" value="UniProtKB-KW"/>
</dbReference>
<dbReference type="InterPro" id="IPR019575">
    <property type="entry name" value="Nuop51_4Fe4S-bd"/>
</dbReference>
<dbReference type="SUPFAM" id="SSF142019">
    <property type="entry name" value="Nqo1 FMN-binding domain-like"/>
    <property type="match status" value="1"/>
</dbReference>
<keyword evidence="4" id="KW-0408">Iron</keyword>
<dbReference type="Gene3D" id="1.20.1440.230">
    <property type="entry name" value="NADH-ubiquinone oxidoreductase 51kDa subunit, iron-sulphur binding domain"/>
    <property type="match status" value="1"/>
</dbReference>
<dbReference type="SUPFAM" id="SSF54862">
    <property type="entry name" value="4Fe-4S ferredoxins"/>
    <property type="match status" value="1"/>
</dbReference>
<dbReference type="Proteomes" id="UP000053370">
    <property type="component" value="Unassembled WGS sequence"/>
</dbReference>
<dbReference type="CDD" id="cd02980">
    <property type="entry name" value="TRX_Fd_family"/>
    <property type="match status" value="2"/>
</dbReference>
<evidence type="ECO:0000256" key="4">
    <source>
        <dbReference type="ARBA" id="ARBA00023004"/>
    </source>
</evidence>
<dbReference type="Pfam" id="PF10589">
    <property type="entry name" value="NADH_4Fe-4S"/>
    <property type="match status" value="1"/>
</dbReference>
<evidence type="ECO:0000313" key="8">
    <source>
        <dbReference type="EMBL" id="GAP40108.1"/>
    </source>
</evidence>
<dbReference type="PROSITE" id="PS00198">
    <property type="entry name" value="4FE4S_FER_1"/>
    <property type="match status" value="1"/>
</dbReference>
<dbReference type="Pfam" id="PF01512">
    <property type="entry name" value="Complex1_51K"/>
    <property type="match status" value="1"/>
</dbReference>
<dbReference type="SUPFAM" id="SSF142984">
    <property type="entry name" value="Nqo1 middle domain-like"/>
    <property type="match status" value="1"/>
</dbReference>
<dbReference type="FunFam" id="3.40.50.11540:FF:000001">
    <property type="entry name" value="NADH dehydrogenase [ubiquinone] flavoprotein 1, mitochondrial"/>
    <property type="match status" value="1"/>
</dbReference>
<sequence length="988" mass="108541">MNDQEQSSDLLNQLTRQMYQDHDPAKPTVTICLFENGEGLEEVNLLKAFEKAVKKRRVKINVDMMETPISGISEFSPVVILSPTNQSFTQVHLDEVDPIIDHFVAELKKTGLFFADPLSAAEDETKSTSHTQLSDSQKNTIGSALMGAFILGVRKIKKKSKNKKKSEKKADVLQNESSVFKEPQDSSHLPVDSVHPSAVPISDKQAVAADHEEKIAADQQAEKSADSSSDYIRMHSFSFDAEHDPLMRMDDCLETRMIVCPDLLPILIPGSLKIRPPHEVDQLGLDRISEFETGTAAAFKNEKVTPSFSSKDDPKTITERRPANAYEAEYLTVSHLFLDSAISDQGATEISSESKPDDAIQKEDTLTIKRENNTGFSLLEEWFPNLKTEDHLPCISICSGDGCSIQNGQKVFEEFHRVLTSMHMETNVRLKQVGCSGFCGQGPLVMLLPSRILYVKVRPADVQQIIEETLLKGNLIRSLLYRNPENQKLIPLEREIPFFQYQTRVLTESVMDLDPESLEDYIRHGGYQALANVLSSDPNQVIEEIKKSNLRGRGGAGFPTWKKLDICRSTASETKYVIVNGDAGDPGSMEDQALMSSNPHLILEGLIIGAYAVQASKGYIYIRNKYSSAVKRMEKAVKEAAEHGLIGNNILNSGFHFQIVIQLAASAYITGEEMNLIHSIEGFVGEPRKKPPYPAVSGLWGKPTVICNVKTWGSIPPILNHGGEWFSRMGTAQSGGTTLVSLTGAVRHSGYAEIQLGTSLKTLVEKIGSVPAGHPIKAVQIGAPFGAILPADHLNTPYDFISLEGGRSFLGSVIHSFPENTCIVQEVQKRLKFAEKESCGRCTACLAGIPQMIGLMDLLIHNKADKLTLVRLKEIATQMQNAAKCNFGKNVPIMVLSSLNSFYAEYEAHCTGECPGGQCPTLTVYSIDINSCSACGRCQSVCPTEAISGSDHDARNIDATLCVACGFCFRVCDDHAIHYSKYGEGSLS</sequence>
<feature type="domain" description="4Fe-4S ferredoxin-type" evidence="7">
    <location>
        <begin position="953"/>
        <end position="982"/>
    </location>
</feature>